<dbReference type="InterPro" id="IPR028969">
    <property type="entry name" value="Imm52"/>
</dbReference>
<dbReference type="AlphaFoldDB" id="A0A853J8E0"/>
<protein>
    <submittedName>
        <fullName evidence="2">Immunity 52 family protein</fullName>
    </submittedName>
</protein>
<evidence type="ECO:0000259" key="1">
    <source>
        <dbReference type="Pfam" id="PF15579"/>
    </source>
</evidence>
<proteinExistence type="predicted"/>
<evidence type="ECO:0000313" key="3">
    <source>
        <dbReference type="Proteomes" id="UP000578091"/>
    </source>
</evidence>
<dbReference type="RefSeq" id="WP_180676729.1">
    <property type="nucleotide sequence ID" value="NZ_JACCKA010000008.1"/>
</dbReference>
<feature type="domain" description="Immunity protein 52" evidence="1">
    <location>
        <begin position="21"/>
        <end position="238"/>
    </location>
</feature>
<name>A0A853J8E0_9GAMM</name>
<accession>A0A853J8E0</accession>
<sequence length="246" mass="27233">MINASIRADIPEAGLALEAGYARVERLLQALARIVPELTHWHGGMNEPTQMPVEFSDKARMLERVRERSERNAVEFIHLKQGFDIHLASDTKPKRSPGLFELAYTPALGTITLDIHEPDTAYGVRAVQVVRDVLTAIAELEDVQFAFVNVRDRVPDKPRPTTYLVSYAAFPHRKALGWMGYVPRRVTADQLPSAAELAQVPGKGTIVVAVNEAFSLSNKAHIKQANIVEMELVDLGLLPVIDPSLL</sequence>
<reference evidence="2 3" key="1">
    <citation type="submission" date="2020-07" db="EMBL/GenBank/DDBJ databases">
        <title>Luteimonas sp. SJ-92.</title>
        <authorList>
            <person name="Huang X.-X."/>
            <person name="Xu L."/>
            <person name="Sun J.-Q."/>
        </authorList>
    </citation>
    <scope>NUCLEOTIDE SEQUENCE [LARGE SCALE GENOMIC DNA]</scope>
    <source>
        <strain evidence="2 3">SJ-92</strain>
    </source>
</reference>
<organism evidence="2 3">
    <name type="scientific">Luteimonas salinisoli</name>
    <dbReference type="NCBI Taxonomy" id="2752307"/>
    <lineage>
        <taxon>Bacteria</taxon>
        <taxon>Pseudomonadati</taxon>
        <taxon>Pseudomonadota</taxon>
        <taxon>Gammaproteobacteria</taxon>
        <taxon>Lysobacterales</taxon>
        <taxon>Lysobacteraceae</taxon>
        <taxon>Luteimonas</taxon>
    </lineage>
</organism>
<dbReference type="Proteomes" id="UP000578091">
    <property type="component" value="Unassembled WGS sequence"/>
</dbReference>
<dbReference type="Pfam" id="PF15579">
    <property type="entry name" value="Imm52"/>
    <property type="match status" value="1"/>
</dbReference>
<keyword evidence="3" id="KW-1185">Reference proteome</keyword>
<evidence type="ECO:0000313" key="2">
    <source>
        <dbReference type="EMBL" id="NZA24920.1"/>
    </source>
</evidence>
<gene>
    <name evidence="2" type="ORF">H0E84_00835</name>
</gene>
<comment type="caution">
    <text evidence="2">The sequence shown here is derived from an EMBL/GenBank/DDBJ whole genome shotgun (WGS) entry which is preliminary data.</text>
</comment>
<dbReference type="EMBL" id="JACCKA010000008">
    <property type="protein sequence ID" value="NZA24920.1"/>
    <property type="molecule type" value="Genomic_DNA"/>
</dbReference>